<protein>
    <submittedName>
        <fullName evidence="1">Uncharacterized protein</fullName>
    </submittedName>
</protein>
<organism evidence="1 2">
    <name type="scientific">Novosphingobium mathurense</name>
    <dbReference type="NCBI Taxonomy" id="428990"/>
    <lineage>
        <taxon>Bacteria</taxon>
        <taxon>Pseudomonadati</taxon>
        <taxon>Pseudomonadota</taxon>
        <taxon>Alphaproteobacteria</taxon>
        <taxon>Sphingomonadales</taxon>
        <taxon>Sphingomonadaceae</taxon>
        <taxon>Novosphingobium</taxon>
    </lineage>
</organism>
<dbReference type="AlphaFoldDB" id="A0A1U6IML9"/>
<name>A0A1U6IML9_9SPHN</name>
<dbReference type="EMBL" id="FVZE01000009">
    <property type="protein sequence ID" value="SLK09212.1"/>
    <property type="molecule type" value="Genomic_DNA"/>
</dbReference>
<sequence>MDLFDITSQRTVEAAARRLESLERFADRRDDFLATIDLDALDREAAYRIFAADEAVIVELALGHLYIAHLVDMDAMRAELCIH</sequence>
<dbReference type="RefSeq" id="WP_054948186.1">
    <property type="nucleotide sequence ID" value="NZ_FVZE01000009.1"/>
</dbReference>
<accession>A0A1U6IML9</accession>
<evidence type="ECO:0000313" key="1">
    <source>
        <dbReference type="EMBL" id="SLK09212.1"/>
    </source>
</evidence>
<gene>
    <name evidence="1" type="ORF">SAMN06295987_109105</name>
</gene>
<proteinExistence type="predicted"/>
<keyword evidence="2" id="KW-1185">Reference proteome</keyword>
<evidence type="ECO:0000313" key="2">
    <source>
        <dbReference type="Proteomes" id="UP000190989"/>
    </source>
</evidence>
<dbReference type="Proteomes" id="UP000190989">
    <property type="component" value="Unassembled WGS sequence"/>
</dbReference>
<reference evidence="2" key="1">
    <citation type="submission" date="2017-02" db="EMBL/GenBank/DDBJ databases">
        <authorList>
            <person name="Varghese N."/>
            <person name="Submissions S."/>
        </authorList>
    </citation>
    <scope>NUCLEOTIDE SEQUENCE [LARGE SCALE GENOMIC DNA]</scope>
    <source>
        <strain evidence="2">SM117</strain>
    </source>
</reference>